<feature type="domain" description="Serpin" evidence="3">
    <location>
        <begin position="91"/>
        <end position="459"/>
    </location>
</feature>
<dbReference type="SUPFAM" id="SSF56574">
    <property type="entry name" value="Serpins"/>
    <property type="match status" value="1"/>
</dbReference>
<dbReference type="InterPro" id="IPR023796">
    <property type="entry name" value="Serpin_dom"/>
</dbReference>
<dbReference type="Proteomes" id="UP000198976">
    <property type="component" value="Chromosome I"/>
</dbReference>
<evidence type="ECO:0000313" key="4">
    <source>
        <dbReference type="EMBL" id="SDT85893.1"/>
    </source>
</evidence>
<dbReference type="InterPro" id="IPR000215">
    <property type="entry name" value="Serpin_fam"/>
</dbReference>
<organism evidence="4 5">
    <name type="scientific">Schaalia radingae</name>
    <dbReference type="NCBI Taxonomy" id="131110"/>
    <lineage>
        <taxon>Bacteria</taxon>
        <taxon>Bacillati</taxon>
        <taxon>Actinomycetota</taxon>
        <taxon>Actinomycetes</taxon>
        <taxon>Actinomycetales</taxon>
        <taxon>Actinomycetaceae</taxon>
        <taxon>Schaalia</taxon>
    </lineage>
</organism>
<evidence type="ECO:0000256" key="1">
    <source>
        <dbReference type="RuleBase" id="RU000411"/>
    </source>
</evidence>
<feature type="region of interest" description="Disordered" evidence="2">
    <location>
        <begin position="1"/>
        <end position="28"/>
    </location>
</feature>
<dbReference type="SMART" id="SM00093">
    <property type="entry name" value="SERPIN"/>
    <property type="match status" value="1"/>
</dbReference>
<dbReference type="EMBL" id="LT629792">
    <property type="protein sequence ID" value="SDT85893.1"/>
    <property type="molecule type" value="Genomic_DNA"/>
</dbReference>
<dbReference type="PANTHER" id="PTHR11461">
    <property type="entry name" value="SERINE PROTEASE INHIBITOR, SERPIN"/>
    <property type="match status" value="1"/>
</dbReference>
<evidence type="ECO:0000313" key="5">
    <source>
        <dbReference type="Proteomes" id="UP000198976"/>
    </source>
</evidence>
<feature type="region of interest" description="Disordered" evidence="2">
    <location>
        <begin position="75"/>
        <end position="110"/>
    </location>
</feature>
<dbReference type="InterPro" id="IPR042185">
    <property type="entry name" value="Serpin_sf_2"/>
</dbReference>
<evidence type="ECO:0000256" key="2">
    <source>
        <dbReference type="SAM" id="MobiDB-lite"/>
    </source>
</evidence>
<dbReference type="Gene3D" id="3.30.497.10">
    <property type="entry name" value="Antithrombin, subunit I, domain 2"/>
    <property type="match status" value="1"/>
</dbReference>
<reference evidence="4 5" key="1">
    <citation type="submission" date="2016-10" db="EMBL/GenBank/DDBJ databases">
        <authorList>
            <person name="Varghese N."/>
            <person name="Submissions S."/>
        </authorList>
    </citation>
    <scope>NUCLEOTIDE SEQUENCE [LARGE SCALE GENOMIC DNA]</scope>
    <source>
        <strain evidence="4 5">DSM 9169</strain>
    </source>
</reference>
<sequence length="463" mass="48670">MGGGTQSGRTGQSGADPVDIGDGQPPIGTVVDQGELIAVDIEVGPLAAGSFDALDDQARVSMYAMGLSTLASAMKAGSTDGSESGAGANSADATNSSADTTSDGAAVGENALTSPVGTATAMAQIALGAQGDTRAEYERLMGMSVDEAANRFSASWGLWDRWKGDVSKVTGGKVADTPLVGRYMRMVFDDQFTPNPTWKDAVTSQWKTDVTDLDLQSPSAQEDLDTWVNEHSGGMIDKSGIRLNELSRMVGQNAIVFSAPWAQPFDEKDTRRMEFHTTAGPVKLVDMMVAQNKFQGMEDEQWTAATLPYQGEDLALHLLMPHDGTTVSPTSVHDALQALSQTAADEVEVSVPKVNFTSSVSLLDVVTDMGAPEGLAEGDYSGFGSSADSGPALNLQQFVQQGHLIIKEEGTVAAVVTEHATGDTALPPPPMLTFNRPYLAIISDTQTGTPLFMVWIGDPSLAN</sequence>
<dbReference type="InterPro" id="IPR042178">
    <property type="entry name" value="Serpin_sf_1"/>
</dbReference>
<comment type="similarity">
    <text evidence="1">Belongs to the serpin family.</text>
</comment>
<dbReference type="PANTHER" id="PTHR11461:SF211">
    <property type="entry name" value="GH10112P-RELATED"/>
    <property type="match status" value="1"/>
</dbReference>
<proteinExistence type="inferred from homology"/>
<dbReference type="Pfam" id="PF00079">
    <property type="entry name" value="Serpin"/>
    <property type="match status" value="1"/>
</dbReference>
<accession>A0ABY0V4Z1</accession>
<dbReference type="Gene3D" id="2.30.39.10">
    <property type="entry name" value="Alpha-1-antitrypsin, domain 1"/>
    <property type="match status" value="1"/>
</dbReference>
<keyword evidence="4" id="KW-0722">Serine protease inhibitor</keyword>
<protein>
    <submittedName>
        <fullName evidence="4">Serine protease inhibitor</fullName>
    </submittedName>
</protein>
<gene>
    <name evidence="4" type="ORF">SAMN04489714_0185</name>
</gene>
<name>A0ABY0V4Z1_9ACTO</name>
<feature type="compositionally biased region" description="Low complexity" evidence="2">
    <location>
        <begin position="85"/>
        <end position="106"/>
    </location>
</feature>
<keyword evidence="4" id="KW-0646">Protease inhibitor</keyword>
<dbReference type="InterPro" id="IPR036186">
    <property type="entry name" value="Serpin_sf"/>
</dbReference>
<keyword evidence="5" id="KW-1185">Reference proteome</keyword>
<evidence type="ECO:0000259" key="3">
    <source>
        <dbReference type="SMART" id="SM00093"/>
    </source>
</evidence>
<dbReference type="GO" id="GO:0004867">
    <property type="term" value="F:serine-type endopeptidase inhibitor activity"/>
    <property type="evidence" value="ECO:0007669"/>
    <property type="project" value="UniProtKB-KW"/>
</dbReference>